<comment type="caution">
    <text evidence="4">The sequence shown here is derived from an EMBL/GenBank/DDBJ whole genome shotgun (WGS) entry which is preliminary data.</text>
</comment>
<dbReference type="Gene3D" id="2.60.40.10">
    <property type="entry name" value="Immunoglobulins"/>
    <property type="match status" value="1"/>
</dbReference>
<dbReference type="GO" id="GO:0008422">
    <property type="term" value="F:beta-glucosidase activity"/>
    <property type="evidence" value="ECO:0007669"/>
    <property type="project" value="UniProtKB-EC"/>
</dbReference>
<gene>
    <name evidence="4" type="ORF">SDC9_185112</name>
</gene>
<organism evidence="4">
    <name type="scientific">bioreactor metagenome</name>
    <dbReference type="NCBI Taxonomy" id="1076179"/>
    <lineage>
        <taxon>unclassified sequences</taxon>
        <taxon>metagenomes</taxon>
        <taxon>ecological metagenomes</taxon>
    </lineage>
</organism>
<dbReference type="PANTHER" id="PTHR42715:SF10">
    <property type="entry name" value="BETA-GLUCOSIDASE"/>
    <property type="match status" value="1"/>
</dbReference>
<protein>
    <submittedName>
        <fullName evidence="4">Beta-glucosidase BoGH3A</fullName>
        <ecNumber evidence="4">3.2.1.21</ecNumber>
    </submittedName>
</protein>
<dbReference type="PANTHER" id="PTHR42715">
    <property type="entry name" value="BETA-GLUCOSIDASE"/>
    <property type="match status" value="1"/>
</dbReference>
<reference evidence="4" key="1">
    <citation type="submission" date="2019-08" db="EMBL/GenBank/DDBJ databases">
        <authorList>
            <person name="Kucharzyk K."/>
            <person name="Murdoch R.W."/>
            <person name="Higgins S."/>
            <person name="Loffler F."/>
        </authorList>
    </citation>
    <scope>NUCLEOTIDE SEQUENCE</scope>
</reference>
<name>A0A645HGS3_9ZZZZ</name>
<keyword evidence="4" id="KW-0326">Glycosidase</keyword>
<dbReference type="InterPro" id="IPR050288">
    <property type="entry name" value="Cellulose_deg_GH3"/>
</dbReference>
<dbReference type="InterPro" id="IPR013783">
    <property type="entry name" value="Ig-like_fold"/>
</dbReference>
<dbReference type="SMART" id="SM01217">
    <property type="entry name" value="Fn3_like"/>
    <property type="match status" value="1"/>
</dbReference>
<accession>A0A645HGS3</accession>
<evidence type="ECO:0000259" key="3">
    <source>
        <dbReference type="SMART" id="SM01217"/>
    </source>
</evidence>
<evidence type="ECO:0000256" key="2">
    <source>
        <dbReference type="ARBA" id="ARBA00022801"/>
    </source>
</evidence>
<sequence length="121" mass="13597">MSYTQFEYSDLKISSKEINRDGSVHISFNVRNSGDKKGKEVAQLYLNDELSSVVTPLKKLRGFEKIELSPGETKAVSFTLASEDLMLLNRTMEWVVEPGKFNVLIGSSSEDIRLNGSFMVK</sequence>
<dbReference type="InterPro" id="IPR026891">
    <property type="entry name" value="Fn3-like"/>
</dbReference>
<evidence type="ECO:0000313" key="4">
    <source>
        <dbReference type="EMBL" id="MPN37592.1"/>
    </source>
</evidence>
<feature type="domain" description="Fibronectin type III-like" evidence="3">
    <location>
        <begin position="40"/>
        <end position="109"/>
    </location>
</feature>
<dbReference type="AlphaFoldDB" id="A0A645HGS3"/>
<dbReference type="FunFam" id="2.60.40.10:FF:000495">
    <property type="entry name" value="Periplasmic beta-glucosidase"/>
    <property type="match status" value="1"/>
</dbReference>
<keyword evidence="2 4" id="KW-0378">Hydrolase</keyword>
<dbReference type="EMBL" id="VSSQ01092327">
    <property type="protein sequence ID" value="MPN37592.1"/>
    <property type="molecule type" value="Genomic_DNA"/>
</dbReference>
<comment type="similarity">
    <text evidence="1">Belongs to the glycosyl hydrolase 3 family.</text>
</comment>
<proteinExistence type="inferred from homology"/>
<evidence type="ECO:0000256" key="1">
    <source>
        <dbReference type="ARBA" id="ARBA00005336"/>
    </source>
</evidence>
<dbReference type="EC" id="3.2.1.21" evidence="4"/>
<dbReference type="Pfam" id="PF14310">
    <property type="entry name" value="Fn3-like"/>
    <property type="match status" value="1"/>
</dbReference>